<feature type="active site" description="Proton acceptor; for enolization step" evidence="3">
    <location>
        <position position="67"/>
    </location>
</feature>
<evidence type="ECO:0000256" key="3">
    <source>
        <dbReference type="HAMAP-Rule" id="MF_01241"/>
    </source>
</evidence>
<evidence type="ECO:0000313" key="6">
    <source>
        <dbReference type="Proteomes" id="UP001596410"/>
    </source>
</evidence>
<keyword evidence="2 3" id="KW-0119">Carbohydrate metabolism</keyword>
<evidence type="ECO:0000256" key="1">
    <source>
        <dbReference type="ARBA" id="ARBA00022801"/>
    </source>
</evidence>
<keyword evidence="1 3" id="KW-0378">Hydrolase</keyword>
<dbReference type="CDD" id="cd01399">
    <property type="entry name" value="GlcN6P_deaminase"/>
    <property type="match status" value="1"/>
</dbReference>
<organism evidence="5 6">
    <name type="scientific">Halobacillus seohaensis</name>
    <dbReference type="NCBI Taxonomy" id="447421"/>
    <lineage>
        <taxon>Bacteria</taxon>
        <taxon>Bacillati</taxon>
        <taxon>Bacillota</taxon>
        <taxon>Bacilli</taxon>
        <taxon>Bacillales</taxon>
        <taxon>Bacillaceae</taxon>
        <taxon>Halobacillus</taxon>
    </lineage>
</organism>
<comment type="caution">
    <text evidence="3">Lacks conserved residue(s) required for the propagation of feature annotation.</text>
</comment>
<reference evidence="6" key="1">
    <citation type="journal article" date="2019" name="Int. J. Syst. Evol. Microbiol.">
        <title>The Global Catalogue of Microorganisms (GCM) 10K type strain sequencing project: providing services to taxonomists for standard genome sequencing and annotation.</title>
        <authorList>
            <consortium name="The Broad Institute Genomics Platform"/>
            <consortium name="The Broad Institute Genome Sequencing Center for Infectious Disease"/>
            <person name="Wu L."/>
            <person name="Ma J."/>
        </authorList>
    </citation>
    <scope>NUCLEOTIDE SEQUENCE [LARGE SCALE GENOMIC DNA]</scope>
    <source>
        <strain evidence="6">CGMCC 4.1621</strain>
    </source>
</reference>
<comment type="pathway">
    <text evidence="3">Amino-sugar metabolism; N-acetylneuraminate degradation; D-fructose 6-phosphate from N-acetylneuraminate: step 5/5.</text>
</comment>
<dbReference type="InterPro" id="IPR004547">
    <property type="entry name" value="Glucosamine6P_isomerase"/>
</dbReference>
<comment type="catalytic activity">
    <reaction evidence="3">
        <text>alpha-D-glucosamine 6-phosphate + H2O = beta-D-fructose 6-phosphate + NH4(+)</text>
        <dbReference type="Rhea" id="RHEA:12172"/>
        <dbReference type="ChEBI" id="CHEBI:15377"/>
        <dbReference type="ChEBI" id="CHEBI:28938"/>
        <dbReference type="ChEBI" id="CHEBI:57634"/>
        <dbReference type="ChEBI" id="CHEBI:75989"/>
        <dbReference type="EC" id="3.5.99.6"/>
    </reaction>
</comment>
<dbReference type="EMBL" id="JBHSZV010000025">
    <property type="protein sequence ID" value="MFC7062114.1"/>
    <property type="molecule type" value="Genomic_DNA"/>
</dbReference>
<dbReference type="Gene3D" id="3.40.50.1360">
    <property type="match status" value="1"/>
</dbReference>
<evidence type="ECO:0000256" key="2">
    <source>
        <dbReference type="ARBA" id="ARBA00023277"/>
    </source>
</evidence>
<dbReference type="PANTHER" id="PTHR11280:SF5">
    <property type="entry name" value="GLUCOSAMINE-6-PHOSPHATE ISOMERASE"/>
    <property type="match status" value="1"/>
</dbReference>
<accession>A0ABW2EIG5</accession>
<dbReference type="PANTHER" id="PTHR11280">
    <property type="entry name" value="GLUCOSAMINE-6-PHOSPHATE ISOMERASE"/>
    <property type="match status" value="1"/>
</dbReference>
<dbReference type="NCBIfam" id="TIGR00502">
    <property type="entry name" value="nagB"/>
    <property type="match status" value="1"/>
</dbReference>
<dbReference type="Proteomes" id="UP001596410">
    <property type="component" value="Unassembled WGS sequence"/>
</dbReference>
<gene>
    <name evidence="3 5" type="primary">nagB</name>
    <name evidence="5" type="ORF">ACFQIC_09620</name>
</gene>
<dbReference type="EC" id="3.5.99.6" evidence="3"/>
<proteinExistence type="inferred from homology"/>
<feature type="active site" description="For ring-opening step" evidence="3">
    <location>
        <position position="136"/>
    </location>
</feature>
<feature type="active site" description="Proton acceptor; for ring-opening step" evidence="3">
    <location>
        <position position="138"/>
    </location>
</feature>
<dbReference type="RefSeq" id="WP_204708054.1">
    <property type="nucleotide sequence ID" value="NZ_JBHSZV010000025.1"/>
</dbReference>
<sequence length="243" mass="27388">MKIIVMKDYQELSEKVCELIEKQVNDQPKSVLGLATGGSPLGTYKELIKGYKKRAVDYQQVTTMNLDEYIGLDKSDPQSYHFFMRQHLFDEININPDRTYIPNGKANNQDKECERYERLIEEVGPPDLQLLGIGQNGHIGFNEPGTSFTSETHIIELAESTRKANARFFDSLEDVPKQAITMGIRSILKSEKVILIASGERKAAAIKSLLEDEPSENMPASALKNHKNVTLIVDEEAYMKVGH</sequence>
<dbReference type="InterPro" id="IPR006148">
    <property type="entry name" value="Glc/Gal-6P_isomerase"/>
</dbReference>
<comment type="function">
    <text evidence="3">Catalyzes the reversible isomerization-deamination of glucosamine 6-phosphate (GlcN6P) to form fructose 6-phosphate (Fru6P) and ammonium ion.</text>
</comment>
<comment type="similarity">
    <text evidence="3">Belongs to the glucosamine/galactosamine-6-phosphate isomerase family. NagB subfamily.</text>
</comment>
<protein>
    <recommendedName>
        <fullName evidence="3">Glucosamine-6-phosphate deaminase</fullName>
        <ecNumber evidence="3">3.5.99.6</ecNumber>
    </recommendedName>
    <alternativeName>
        <fullName evidence="3">GlcN6P deaminase</fullName>
        <shortName evidence="3">GNPDA</shortName>
    </alternativeName>
    <alternativeName>
        <fullName evidence="3">Glucosamine-6-phosphate isomerase</fullName>
    </alternativeName>
</protein>
<comment type="caution">
    <text evidence="5">The sequence shown here is derived from an EMBL/GenBank/DDBJ whole genome shotgun (WGS) entry which is preliminary data.</text>
</comment>
<evidence type="ECO:0000259" key="4">
    <source>
        <dbReference type="Pfam" id="PF01182"/>
    </source>
</evidence>
<feature type="active site" description="For ring-opening step" evidence="3">
    <location>
        <position position="143"/>
    </location>
</feature>
<dbReference type="Pfam" id="PF01182">
    <property type="entry name" value="Glucosamine_iso"/>
    <property type="match status" value="1"/>
</dbReference>
<dbReference type="InterPro" id="IPR037171">
    <property type="entry name" value="NagB/RpiA_transferase-like"/>
</dbReference>
<feature type="domain" description="Glucosamine/galactosamine-6-phosphate isomerase" evidence="4">
    <location>
        <begin position="10"/>
        <end position="229"/>
    </location>
</feature>
<dbReference type="HAMAP" id="MF_01241">
    <property type="entry name" value="GlcN6P_deamin"/>
    <property type="match status" value="1"/>
</dbReference>
<evidence type="ECO:0000313" key="5">
    <source>
        <dbReference type="EMBL" id="MFC7062114.1"/>
    </source>
</evidence>
<dbReference type="GO" id="GO:0004342">
    <property type="term" value="F:glucosamine-6-phosphate deaminase activity"/>
    <property type="evidence" value="ECO:0007669"/>
    <property type="project" value="UniProtKB-EC"/>
</dbReference>
<dbReference type="SUPFAM" id="SSF100950">
    <property type="entry name" value="NagB/RpiA/CoA transferase-like"/>
    <property type="match status" value="1"/>
</dbReference>
<name>A0ABW2EIG5_9BACI</name>
<keyword evidence="6" id="KW-1185">Reference proteome</keyword>